<feature type="transmembrane region" description="Helical" evidence="6">
    <location>
        <begin position="62"/>
        <end position="80"/>
    </location>
</feature>
<dbReference type="Proteomes" id="UP001597521">
    <property type="component" value="Unassembled WGS sequence"/>
</dbReference>
<dbReference type="InterPro" id="IPR004358">
    <property type="entry name" value="Sig_transdc_His_kin-like_C"/>
</dbReference>
<accession>A0ABW5QN00</accession>
<dbReference type="PANTHER" id="PTHR43047">
    <property type="entry name" value="TWO-COMPONENT HISTIDINE PROTEIN KINASE"/>
    <property type="match status" value="1"/>
</dbReference>
<organism evidence="10 11">
    <name type="scientific">Devosia albogilva</name>
    <dbReference type="NCBI Taxonomy" id="429726"/>
    <lineage>
        <taxon>Bacteria</taxon>
        <taxon>Pseudomonadati</taxon>
        <taxon>Pseudomonadota</taxon>
        <taxon>Alphaproteobacteria</taxon>
        <taxon>Hyphomicrobiales</taxon>
        <taxon>Devosiaceae</taxon>
        <taxon>Devosia</taxon>
    </lineage>
</organism>
<evidence type="ECO:0000259" key="9">
    <source>
        <dbReference type="PROSITE" id="PS50113"/>
    </source>
</evidence>
<dbReference type="PROSITE" id="PS50113">
    <property type="entry name" value="PAC"/>
    <property type="match status" value="1"/>
</dbReference>
<dbReference type="PROSITE" id="PS50109">
    <property type="entry name" value="HIS_KIN"/>
    <property type="match status" value="1"/>
</dbReference>
<dbReference type="Pfam" id="PF02518">
    <property type="entry name" value="HATPase_c"/>
    <property type="match status" value="1"/>
</dbReference>
<dbReference type="InterPro" id="IPR036890">
    <property type="entry name" value="HATPase_C_sf"/>
</dbReference>
<feature type="domain" description="PAS" evidence="8">
    <location>
        <begin position="198"/>
        <end position="250"/>
    </location>
</feature>
<dbReference type="PANTHER" id="PTHR43047:SF72">
    <property type="entry name" value="OSMOSENSING HISTIDINE PROTEIN KINASE SLN1"/>
    <property type="match status" value="1"/>
</dbReference>
<comment type="catalytic activity">
    <reaction evidence="1">
        <text>ATP + protein L-histidine = ADP + protein N-phospho-L-histidine.</text>
        <dbReference type="EC" id="2.7.13.3"/>
    </reaction>
</comment>
<name>A0ABW5QN00_9HYPH</name>
<dbReference type="RefSeq" id="WP_386834382.1">
    <property type="nucleotide sequence ID" value="NZ_JBHUNP010000001.1"/>
</dbReference>
<evidence type="ECO:0000259" key="8">
    <source>
        <dbReference type="PROSITE" id="PS50112"/>
    </source>
</evidence>
<evidence type="ECO:0000256" key="1">
    <source>
        <dbReference type="ARBA" id="ARBA00000085"/>
    </source>
</evidence>
<keyword evidence="11" id="KW-1185">Reference proteome</keyword>
<dbReference type="CDD" id="cd16922">
    <property type="entry name" value="HATPase_EvgS-ArcB-TorS-like"/>
    <property type="match status" value="1"/>
</dbReference>
<dbReference type="Pfam" id="PF00512">
    <property type="entry name" value="HisKA"/>
    <property type="match status" value="1"/>
</dbReference>
<dbReference type="GO" id="GO:0016301">
    <property type="term" value="F:kinase activity"/>
    <property type="evidence" value="ECO:0007669"/>
    <property type="project" value="UniProtKB-KW"/>
</dbReference>
<keyword evidence="6" id="KW-0472">Membrane</keyword>
<dbReference type="InterPro" id="IPR000700">
    <property type="entry name" value="PAS-assoc_C"/>
</dbReference>
<dbReference type="PROSITE" id="PS50112">
    <property type="entry name" value="PAS"/>
    <property type="match status" value="1"/>
</dbReference>
<dbReference type="NCBIfam" id="TIGR00229">
    <property type="entry name" value="sensory_box"/>
    <property type="match status" value="1"/>
</dbReference>
<evidence type="ECO:0000259" key="7">
    <source>
        <dbReference type="PROSITE" id="PS50109"/>
    </source>
</evidence>
<dbReference type="InterPro" id="IPR000014">
    <property type="entry name" value="PAS"/>
</dbReference>
<gene>
    <name evidence="10" type="ORF">ACFSX5_14480</name>
</gene>
<dbReference type="InterPro" id="IPR035965">
    <property type="entry name" value="PAS-like_dom_sf"/>
</dbReference>
<dbReference type="EC" id="2.7.13.3" evidence="2"/>
<dbReference type="SUPFAM" id="SSF55785">
    <property type="entry name" value="PYP-like sensor domain (PAS domain)"/>
    <property type="match status" value="1"/>
</dbReference>
<keyword evidence="4" id="KW-0808">Transferase</keyword>
<dbReference type="SUPFAM" id="SSF55874">
    <property type="entry name" value="ATPase domain of HSP90 chaperone/DNA topoisomerase II/histidine kinase"/>
    <property type="match status" value="1"/>
</dbReference>
<dbReference type="InterPro" id="IPR036097">
    <property type="entry name" value="HisK_dim/P_sf"/>
</dbReference>
<dbReference type="EMBL" id="JBHUNP010000001">
    <property type="protein sequence ID" value="MFD2648993.1"/>
    <property type="molecule type" value="Genomic_DNA"/>
</dbReference>
<dbReference type="Gene3D" id="3.30.565.10">
    <property type="entry name" value="Histidine kinase-like ATPase, C-terminal domain"/>
    <property type="match status" value="1"/>
</dbReference>
<keyword evidence="6" id="KW-1133">Transmembrane helix</keyword>
<dbReference type="CDD" id="cd00130">
    <property type="entry name" value="PAS"/>
    <property type="match status" value="1"/>
</dbReference>
<dbReference type="SMART" id="SM00387">
    <property type="entry name" value="HATPase_c"/>
    <property type="match status" value="1"/>
</dbReference>
<feature type="transmembrane region" description="Helical" evidence="6">
    <location>
        <begin position="38"/>
        <end position="56"/>
    </location>
</feature>
<dbReference type="Gene3D" id="1.10.287.130">
    <property type="match status" value="1"/>
</dbReference>
<evidence type="ECO:0000313" key="10">
    <source>
        <dbReference type="EMBL" id="MFD2648993.1"/>
    </source>
</evidence>
<feature type="transmembrane region" description="Helical" evidence="6">
    <location>
        <begin position="137"/>
        <end position="156"/>
    </location>
</feature>
<comment type="caution">
    <text evidence="10">The sequence shown here is derived from an EMBL/GenBank/DDBJ whole genome shotgun (WGS) entry which is preliminary data.</text>
</comment>
<dbReference type="Gene3D" id="3.30.450.20">
    <property type="entry name" value="PAS domain"/>
    <property type="match status" value="1"/>
</dbReference>
<dbReference type="InterPro" id="IPR003661">
    <property type="entry name" value="HisK_dim/P_dom"/>
</dbReference>
<dbReference type="SMART" id="SM00091">
    <property type="entry name" value="PAS"/>
    <property type="match status" value="1"/>
</dbReference>
<evidence type="ECO:0000256" key="6">
    <source>
        <dbReference type="SAM" id="Phobius"/>
    </source>
</evidence>
<feature type="domain" description="PAC" evidence="9">
    <location>
        <begin position="271"/>
        <end position="332"/>
    </location>
</feature>
<evidence type="ECO:0000256" key="4">
    <source>
        <dbReference type="ARBA" id="ARBA00022679"/>
    </source>
</evidence>
<proteinExistence type="predicted"/>
<keyword evidence="5 10" id="KW-0418">Kinase</keyword>
<evidence type="ECO:0000256" key="3">
    <source>
        <dbReference type="ARBA" id="ARBA00022553"/>
    </source>
</evidence>
<keyword evidence="6" id="KW-0812">Transmembrane</keyword>
<evidence type="ECO:0000313" key="11">
    <source>
        <dbReference type="Proteomes" id="UP001597521"/>
    </source>
</evidence>
<dbReference type="SUPFAM" id="SSF47384">
    <property type="entry name" value="Homodimeric domain of signal transducing histidine kinase"/>
    <property type="match status" value="1"/>
</dbReference>
<dbReference type="SMART" id="SM00388">
    <property type="entry name" value="HisKA"/>
    <property type="match status" value="1"/>
</dbReference>
<sequence length="604" mass="65199">MRSLFTMGIGDKWTEAVTGIGHRSEVLRRKTLANNARMLVAFAAICLPFAIAAAMMGTGLPFAAAVVVLATGMVAMSFHNRRDYEHAAAAEVYGLMLCGVVMTFADPRLGDAGMAVMLMGPVLASLAGSAQLRRQSWRAILVGFAAAALAAVPGMPTPLMPQSVLFGLNLTGFVVAVAVVAHTANRIGSAYEVYDKAQVTAYRHLIEHVEDAVIRFSSDGEVLMASRSSERLFGCPRYQLDGAALGERLHVLDRPTYLTAFADANLDGRPRRIEVRMRQDDPHAAGAVPRFIWVEINLSPVADPEAPGLRREVIAVMRDVTERKDAEAAMAAARREAEAASDAKSRFLATIGHELRTPLNAVVGFSEMMTSGIGGELSETHREYAGLIHQSGKHLLEVVRMLLDMSRIEAGKFELHTEAFQMDEIVEPCFGMVEAAARERSVRLVADIAPDLPLLNGDERACRQILLNLLSNAVKFSHEGGRVTVSLKRQGQSLNLSVTDTGIGMAPESLKRIGEPFFQADSGLNRKHEGTGLGLSIVKGLAELHGGTLRALSEIGAGTTVTVLLPINGPAIKTEDTAVVTPFRRETVPSGHQWQDENEKRQAQ</sequence>
<feature type="transmembrane region" description="Helical" evidence="6">
    <location>
        <begin position="87"/>
        <end position="105"/>
    </location>
</feature>
<dbReference type="InterPro" id="IPR003594">
    <property type="entry name" value="HATPase_dom"/>
</dbReference>
<dbReference type="CDD" id="cd00082">
    <property type="entry name" value="HisKA"/>
    <property type="match status" value="1"/>
</dbReference>
<feature type="domain" description="Histidine kinase" evidence="7">
    <location>
        <begin position="350"/>
        <end position="569"/>
    </location>
</feature>
<dbReference type="PRINTS" id="PR00344">
    <property type="entry name" value="BCTRLSENSOR"/>
</dbReference>
<dbReference type="InterPro" id="IPR005467">
    <property type="entry name" value="His_kinase_dom"/>
</dbReference>
<keyword evidence="3" id="KW-0597">Phosphoprotein</keyword>
<feature type="transmembrane region" description="Helical" evidence="6">
    <location>
        <begin position="111"/>
        <end position="130"/>
    </location>
</feature>
<reference evidence="11" key="1">
    <citation type="journal article" date="2019" name="Int. J. Syst. Evol. Microbiol.">
        <title>The Global Catalogue of Microorganisms (GCM) 10K type strain sequencing project: providing services to taxonomists for standard genome sequencing and annotation.</title>
        <authorList>
            <consortium name="The Broad Institute Genomics Platform"/>
            <consortium name="The Broad Institute Genome Sequencing Center for Infectious Disease"/>
            <person name="Wu L."/>
            <person name="Ma J."/>
        </authorList>
    </citation>
    <scope>NUCLEOTIDE SEQUENCE [LARGE SCALE GENOMIC DNA]</scope>
    <source>
        <strain evidence="11">CCM 7427</strain>
    </source>
</reference>
<evidence type="ECO:0000256" key="2">
    <source>
        <dbReference type="ARBA" id="ARBA00012438"/>
    </source>
</evidence>
<evidence type="ECO:0000256" key="5">
    <source>
        <dbReference type="ARBA" id="ARBA00022777"/>
    </source>
</evidence>
<protein>
    <recommendedName>
        <fullName evidence="2">histidine kinase</fullName>
        <ecNumber evidence="2">2.7.13.3</ecNumber>
    </recommendedName>
</protein>